<protein>
    <submittedName>
        <fullName evidence="1">Uncharacterized protein</fullName>
    </submittedName>
</protein>
<comment type="caution">
    <text evidence="1">The sequence shown here is derived from an EMBL/GenBank/DDBJ whole genome shotgun (WGS) entry which is preliminary data.</text>
</comment>
<name>A0A0F9VUI4_9ZZZZ</name>
<gene>
    <name evidence="1" type="ORF">LCGC14_0363320</name>
</gene>
<reference evidence="1" key="1">
    <citation type="journal article" date="2015" name="Nature">
        <title>Complex archaea that bridge the gap between prokaryotes and eukaryotes.</title>
        <authorList>
            <person name="Spang A."/>
            <person name="Saw J.H."/>
            <person name="Jorgensen S.L."/>
            <person name="Zaremba-Niedzwiedzka K."/>
            <person name="Martijn J."/>
            <person name="Lind A.E."/>
            <person name="van Eijk R."/>
            <person name="Schleper C."/>
            <person name="Guy L."/>
            <person name="Ettema T.J."/>
        </authorList>
    </citation>
    <scope>NUCLEOTIDE SEQUENCE</scope>
</reference>
<proteinExistence type="predicted"/>
<sequence>MNKTKIFMFGFLLCLMVTTVIAFEVVIKDSTSTFNITNSTRMTIEDSGTNISYYHVNTTYVYANEALYQLGIPINSLFVGVDWDNNTYYGSTLNSTINASIDVRVDVTFLQNLLDAVYLAISNLAIAIQNETIIRSGVNESWINETVNLSYIPYSGAYRNIDLGSNNVTVNTNTFFIDSTNKRVSIGTTVGFDPRPGLTVSGDFDVNHTATENDDHAVEIIVDAAGFGDVKGLDIVYITGAISLGEDEEVILINIDESLATGGDVVALDILATEGSATIYGMEAGALVNPIIQLSGTFVNMDSANNSGIDSLINFTSTTADSVIFANDNDYVTIGDADKFEEIEFLLNTTASNPGIKPTFEFSTTGVNNWTIFSPTDGTEGMRHTAIVAWLDEDIPTWAKGAGTEYLIRITRTANSLATVPIENKVQIAAVVIAKWDKDRNLVGINEINASKIRSDNWDNVSTTTSQINDLPICGGGEFTTSDGTVFTCATPVGGGGGVGDKWVTSGGDFISPNTTFGSKVNATGYTADGGTNISKTDVNTTNVFAALFYRGGTEISNIYAAITYVDTRVDSIDNHTATVDTTIGNESVNVALIIDTYIPDNATADRAYTDTRVDSVDNHTATTDTDTQRKGDGIVLYNDSDTMYLNRTWINETSNATIDARVDTSFLQNLLNAIYATFGYVDNRVDSVENFTIQDINDSFNNFSQWQGTYPNIDTDSTDDLDTAKLDNGSIVRSHNTTWLDSWYSPIGYYTLTNFTVHYATVGYYTLTNFTSHLSNADIQNFTIQQINDSFGNWSQYLGTYPNIDTDSTDDLTNGTDANLGAINSTKLVSTQANITGNSYVCNATGESCFYWSISGGNLLLKKV</sequence>
<evidence type="ECO:0000313" key="1">
    <source>
        <dbReference type="EMBL" id="KKN77136.1"/>
    </source>
</evidence>
<dbReference type="EMBL" id="LAZR01000284">
    <property type="protein sequence ID" value="KKN77136.1"/>
    <property type="molecule type" value="Genomic_DNA"/>
</dbReference>
<accession>A0A0F9VUI4</accession>
<organism evidence="1">
    <name type="scientific">marine sediment metagenome</name>
    <dbReference type="NCBI Taxonomy" id="412755"/>
    <lineage>
        <taxon>unclassified sequences</taxon>
        <taxon>metagenomes</taxon>
        <taxon>ecological metagenomes</taxon>
    </lineage>
</organism>
<dbReference type="AlphaFoldDB" id="A0A0F9VUI4"/>